<sequence>MVETTLGVAVEGQNEDDDAPDVRAYVSLYLLGSRAFRIEVTPEITPHRDANAG</sequence>
<protein>
    <submittedName>
        <fullName evidence="1">Uncharacterized protein</fullName>
    </submittedName>
</protein>
<organism evidence="1 2">
    <name type="scientific">Marasmius crinis-equi</name>
    <dbReference type="NCBI Taxonomy" id="585013"/>
    <lineage>
        <taxon>Eukaryota</taxon>
        <taxon>Fungi</taxon>
        <taxon>Dikarya</taxon>
        <taxon>Basidiomycota</taxon>
        <taxon>Agaricomycotina</taxon>
        <taxon>Agaricomycetes</taxon>
        <taxon>Agaricomycetidae</taxon>
        <taxon>Agaricales</taxon>
        <taxon>Marasmiineae</taxon>
        <taxon>Marasmiaceae</taxon>
        <taxon>Marasmius</taxon>
    </lineage>
</organism>
<reference evidence="1 2" key="1">
    <citation type="submission" date="2024-02" db="EMBL/GenBank/DDBJ databases">
        <title>A draft genome for the cacao thread blight pathogen Marasmius crinis-equi.</title>
        <authorList>
            <person name="Cohen S.P."/>
            <person name="Baruah I.K."/>
            <person name="Amoako-Attah I."/>
            <person name="Bukari Y."/>
            <person name="Meinhardt L.W."/>
            <person name="Bailey B.A."/>
        </authorList>
    </citation>
    <scope>NUCLEOTIDE SEQUENCE [LARGE SCALE GENOMIC DNA]</scope>
    <source>
        <strain evidence="1 2">GH-76</strain>
    </source>
</reference>
<comment type="caution">
    <text evidence="1">The sequence shown here is derived from an EMBL/GenBank/DDBJ whole genome shotgun (WGS) entry which is preliminary data.</text>
</comment>
<evidence type="ECO:0000313" key="1">
    <source>
        <dbReference type="EMBL" id="KAL0571056.1"/>
    </source>
</evidence>
<dbReference type="Proteomes" id="UP001465976">
    <property type="component" value="Unassembled WGS sequence"/>
</dbReference>
<gene>
    <name evidence="1" type="ORF">V5O48_010901</name>
</gene>
<evidence type="ECO:0000313" key="2">
    <source>
        <dbReference type="Proteomes" id="UP001465976"/>
    </source>
</evidence>
<proteinExistence type="predicted"/>
<dbReference type="EMBL" id="JBAHYK010000830">
    <property type="protein sequence ID" value="KAL0571056.1"/>
    <property type="molecule type" value="Genomic_DNA"/>
</dbReference>
<name>A0ABR3F725_9AGAR</name>
<feature type="non-terminal residue" evidence="1">
    <location>
        <position position="53"/>
    </location>
</feature>
<keyword evidence="2" id="KW-1185">Reference proteome</keyword>
<accession>A0ABR3F725</accession>